<feature type="domain" description="Peptidase C39-like" evidence="2">
    <location>
        <begin position="108"/>
        <end position="229"/>
    </location>
</feature>
<gene>
    <name evidence="3" type="ORF">GZ77_23685</name>
</gene>
<dbReference type="Proteomes" id="UP000028006">
    <property type="component" value="Unassembled WGS sequence"/>
</dbReference>
<dbReference type="InterPro" id="IPR039564">
    <property type="entry name" value="Peptidase_C39-like"/>
</dbReference>
<name>A0A081N0V6_9GAMM</name>
<sequence>MKLPTGILGQALNYKVRDNSNQLIKKLQPQKTDNPEVNHKGRKVSSVPDRKYLPSPKALLKSLKALSAYSLKKSSAQPLLRQNSSPLANIAKGIRHETYRTENNVLHGVPHIQQGSPNGCLDACHGMLLQYFDCKDAHQIQGSHHNGVFVQSDTHRSMLKGVDSEDFSHSLHENGLEQTALSQPDTASLKKHIEKGPLLATIKFAKGLTTHSILVVGKVGNNVILNDPWHGGHQVKSMAWLEKNLTKDPNALCLISRADNDSANIPEAPPATTGKLSKLL</sequence>
<evidence type="ECO:0000313" key="4">
    <source>
        <dbReference type="Proteomes" id="UP000028006"/>
    </source>
</evidence>
<accession>A0A081N0V6</accession>
<proteinExistence type="predicted"/>
<evidence type="ECO:0000313" key="3">
    <source>
        <dbReference type="EMBL" id="KEQ12079.1"/>
    </source>
</evidence>
<evidence type="ECO:0000256" key="1">
    <source>
        <dbReference type="SAM" id="MobiDB-lite"/>
    </source>
</evidence>
<protein>
    <recommendedName>
        <fullName evidence="2">Peptidase C39-like domain-containing protein</fullName>
    </recommendedName>
</protein>
<dbReference type="AlphaFoldDB" id="A0A081N0V6"/>
<feature type="region of interest" description="Disordered" evidence="1">
    <location>
        <begin position="29"/>
        <end position="50"/>
    </location>
</feature>
<organism evidence="3 4">
    <name type="scientific">Endozoicomonas montiporae</name>
    <dbReference type="NCBI Taxonomy" id="1027273"/>
    <lineage>
        <taxon>Bacteria</taxon>
        <taxon>Pseudomonadati</taxon>
        <taxon>Pseudomonadota</taxon>
        <taxon>Gammaproteobacteria</taxon>
        <taxon>Oceanospirillales</taxon>
        <taxon>Endozoicomonadaceae</taxon>
        <taxon>Endozoicomonas</taxon>
    </lineage>
</organism>
<dbReference type="RefSeq" id="WP_034879243.1">
    <property type="nucleotide sequence ID" value="NZ_JOKG01000005.1"/>
</dbReference>
<comment type="caution">
    <text evidence="3">The sequence shown here is derived from an EMBL/GenBank/DDBJ whole genome shotgun (WGS) entry which is preliminary data.</text>
</comment>
<dbReference type="Gene3D" id="3.90.70.10">
    <property type="entry name" value="Cysteine proteinases"/>
    <property type="match status" value="1"/>
</dbReference>
<keyword evidence="4" id="KW-1185">Reference proteome</keyword>
<evidence type="ECO:0000259" key="2">
    <source>
        <dbReference type="Pfam" id="PF13529"/>
    </source>
</evidence>
<dbReference type="EMBL" id="JOKG01000005">
    <property type="protein sequence ID" value="KEQ12079.1"/>
    <property type="molecule type" value="Genomic_DNA"/>
</dbReference>
<dbReference type="Pfam" id="PF13529">
    <property type="entry name" value="Peptidase_C39_2"/>
    <property type="match status" value="1"/>
</dbReference>
<reference evidence="3 4" key="1">
    <citation type="submission" date="2014-06" db="EMBL/GenBank/DDBJ databases">
        <title>Whole Genome Sequences of Three Symbiotic Endozoicomonas Bacteria.</title>
        <authorList>
            <person name="Neave M.J."/>
            <person name="Apprill A."/>
            <person name="Voolstra C.R."/>
        </authorList>
    </citation>
    <scope>NUCLEOTIDE SEQUENCE [LARGE SCALE GENOMIC DNA]</scope>
    <source>
        <strain evidence="3 4">LMG 24815</strain>
    </source>
</reference>